<dbReference type="PIRSF" id="PIRSF018494">
    <property type="entry name" value="PBSX_VPQ"/>
    <property type="match status" value="1"/>
</dbReference>
<sequence length="340" mass="39072">MSLKELTMTTQPKLFAFDDPIPVIDKAEILSYFESAIYLNKYYTTPVNFTGLAKAFHSTSYHSTAITVKKNILLSTLQTSYLISRLDLERFVLDYLIFGNAYFYIHKNKFGMPVRLQAMLAKYVRKGVKDGIYYQITNFVEDFEFPKDSIYHFIQPDFNQEIYGLPEYLSALQSSFLNEAATLFRRKYYINGAHAGSLIYLTDPLQSEASIDNLEQQIKSAKGKGNFKNLFIYSPNGKEKGLQVIPLSDITAKDEFLNVKNTSRDDILAAHRVPPQLLGIIPNNTGGFGDVEKAGKVFFINEIEPLQRKLNEINVWFRDNYNINQDLIKFSNYRLLDTEN</sequence>
<dbReference type="eggNOG" id="COG4695">
    <property type="taxonomic scope" value="Bacteria"/>
</dbReference>
<evidence type="ECO:0000313" key="2">
    <source>
        <dbReference type="EMBL" id="KGQ36797.1"/>
    </source>
</evidence>
<name>A0A0A2Y0X9_9PAST</name>
<dbReference type="InterPro" id="IPR006430">
    <property type="entry name" value="Phage_portal_PBSX"/>
</dbReference>
<dbReference type="InterPro" id="IPR030935">
    <property type="entry name" value="PBSX_Proteobac"/>
</dbReference>
<organism evidence="2 3">
    <name type="scientific">Gallibacterium genomosp. 1</name>
    <dbReference type="NCBI Taxonomy" id="155515"/>
    <lineage>
        <taxon>Bacteria</taxon>
        <taxon>Pseudomonadati</taxon>
        <taxon>Pseudomonadota</taxon>
        <taxon>Gammaproteobacteria</taxon>
        <taxon>Pasteurellales</taxon>
        <taxon>Pasteurellaceae</taxon>
        <taxon>Gallibacterium</taxon>
    </lineage>
</organism>
<dbReference type="InterPro" id="IPR006944">
    <property type="entry name" value="Phage/GTA_portal"/>
</dbReference>
<dbReference type="STRING" id="155515.JP36_08710"/>
<evidence type="ECO:0000313" key="3">
    <source>
        <dbReference type="Proteomes" id="UP000030539"/>
    </source>
</evidence>
<dbReference type="Proteomes" id="UP000030539">
    <property type="component" value="Unassembled WGS sequence"/>
</dbReference>
<proteinExistence type="inferred from homology"/>
<dbReference type="EMBL" id="JPXX01000023">
    <property type="protein sequence ID" value="KGQ36797.1"/>
    <property type="molecule type" value="Genomic_DNA"/>
</dbReference>
<accession>A0A0A2Y0X9</accession>
<dbReference type="AlphaFoldDB" id="A0A0A2Y0X9"/>
<dbReference type="NCBIfam" id="TIGR01540">
    <property type="entry name" value="portal_PBSX"/>
    <property type="match status" value="1"/>
</dbReference>
<protein>
    <submittedName>
        <fullName evidence="2">Portal vertex protein</fullName>
    </submittedName>
</protein>
<reference evidence="2 3" key="1">
    <citation type="submission" date="2014-08" db="EMBL/GenBank/DDBJ databases">
        <title>Chaperone-usher fimbriae in a diverse selection of Gallibacterium genomes.</title>
        <authorList>
            <person name="Kudirkiene E."/>
            <person name="Bager R.J."/>
            <person name="Johnson T.J."/>
            <person name="Bojesen A.M."/>
        </authorList>
    </citation>
    <scope>NUCLEOTIDE SEQUENCE [LARGE SCALE GENOMIC DNA]</scope>
    <source>
        <strain evidence="2 3">CCM5974</strain>
    </source>
</reference>
<dbReference type="Pfam" id="PF04860">
    <property type="entry name" value="Phage_portal"/>
    <property type="match status" value="1"/>
</dbReference>
<gene>
    <name evidence="2" type="ORF">JP36_08710</name>
</gene>
<evidence type="ECO:0000256" key="1">
    <source>
        <dbReference type="ARBA" id="ARBA00006799"/>
    </source>
</evidence>
<comment type="similarity">
    <text evidence="1">Belongs to the phage portal family. PBSX subfamily.</text>
</comment>
<comment type="caution">
    <text evidence="2">The sequence shown here is derived from an EMBL/GenBank/DDBJ whole genome shotgun (WGS) entry which is preliminary data.</text>
</comment>